<accession>A0ABR7ZYI9</accession>
<organism evidence="2 3">
    <name type="scientific">Pseudanabaena mucicola FACHB-723</name>
    <dbReference type="NCBI Taxonomy" id="2692860"/>
    <lineage>
        <taxon>Bacteria</taxon>
        <taxon>Bacillati</taxon>
        <taxon>Cyanobacteriota</taxon>
        <taxon>Cyanophyceae</taxon>
        <taxon>Pseudanabaenales</taxon>
        <taxon>Pseudanabaenaceae</taxon>
        <taxon>Pseudanabaena</taxon>
    </lineage>
</organism>
<dbReference type="RefSeq" id="WP_190403775.1">
    <property type="nucleotide sequence ID" value="NZ_JACJQB010000025.1"/>
</dbReference>
<dbReference type="Proteomes" id="UP000642094">
    <property type="component" value="Unassembled WGS sequence"/>
</dbReference>
<protein>
    <submittedName>
        <fullName evidence="2">Uncharacterized protein</fullName>
    </submittedName>
</protein>
<keyword evidence="1" id="KW-1133">Transmembrane helix</keyword>
<keyword evidence="1" id="KW-0472">Membrane</keyword>
<comment type="caution">
    <text evidence="2">The sequence shown here is derived from an EMBL/GenBank/DDBJ whole genome shotgun (WGS) entry which is preliminary data.</text>
</comment>
<evidence type="ECO:0000313" key="3">
    <source>
        <dbReference type="Proteomes" id="UP000642094"/>
    </source>
</evidence>
<reference evidence="2 3" key="1">
    <citation type="journal article" date="2020" name="ISME J.">
        <title>Comparative genomics reveals insights into cyanobacterial evolution and habitat adaptation.</title>
        <authorList>
            <person name="Chen M.Y."/>
            <person name="Teng W.K."/>
            <person name="Zhao L."/>
            <person name="Hu C.X."/>
            <person name="Zhou Y.K."/>
            <person name="Han B.P."/>
            <person name="Song L.R."/>
            <person name="Shu W.S."/>
        </authorList>
    </citation>
    <scope>NUCLEOTIDE SEQUENCE [LARGE SCALE GENOMIC DNA]</scope>
    <source>
        <strain evidence="2 3">FACHB-723</strain>
    </source>
</reference>
<gene>
    <name evidence="2" type="ORF">H6F41_12355</name>
</gene>
<keyword evidence="3" id="KW-1185">Reference proteome</keyword>
<sequence length="258" mass="29385">MLLTSKPQISKISVAAQPSDRTGFLDALEQTTLPLQTPVGVTVLLVLLLGTLAGNAYYYWKLTKKRKQLKIERLKTHELAKKLKLALKTIDENERNPDLINSREFNLDYLSMRMEEPHFCEIILAQMKVNLRQKVAPALMPTEEDGGQVRKVDVIFDVSYQPEHHDDSQIRVLFRVHVKLAKIPANGSQSILKDLTLGLENFVIASDENRNWQPTIQGRLAIISWDQNAKPTPLLVIEQTNEGSNVLMRNKRLVQSRN</sequence>
<name>A0ABR7ZYI9_9CYAN</name>
<dbReference type="EMBL" id="JACJQB010000025">
    <property type="protein sequence ID" value="MBD2188932.1"/>
    <property type="molecule type" value="Genomic_DNA"/>
</dbReference>
<evidence type="ECO:0000256" key="1">
    <source>
        <dbReference type="SAM" id="Phobius"/>
    </source>
</evidence>
<keyword evidence="1" id="KW-0812">Transmembrane</keyword>
<feature type="transmembrane region" description="Helical" evidence="1">
    <location>
        <begin position="39"/>
        <end position="60"/>
    </location>
</feature>
<proteinExistence type="predicted"/>
<evidence type="ECO:0000313" key="2">
    <source>
        <dbReference type="EMBL" id="MBD2188932.1"/>
    </source>
</evidence>